<evidence type="ECO:0000256" key="5">
    <source>
        <dbReference type="ARBA" id="ARBA00022741"/>
    </source>
</evidence>
<keyword evidence="3 9" id="KW-0597">Phosphoprotein</keyword>
<keyword evidence="6" id="KW-0418">Kinase</keyword>
<feature type="domain" description="Histidine kinase" evidence="11">
    <location>
        <begin position="484"/>
        <end position="701"/>
    </location>
</feature>
<keyword evidence="10" id="KW-1133">Transmembrane helix</keyword>
<evidence type="ECO:0000256" key="7">
    <source>
        <dbReference type="ARBA" id="ARBA00022840"/>
    </source>
</evidence>
<keyword evidence="10" id="KW-0472">Membrane</keyword>
<evidence type="ECO:0000313" key="13">
    <source>
        <dbReference type="EMBL" id="PMP72943.1"/>
    </source>
</evidence>
<comment type="caution">
    <text evidence="13">The sequence shown here is derived from an EMBL/GenBank/DDBJ whole genome shotgun (WGS) entry which is preliminary data.</text>
</comment>
<evidence type="ECO:0000259" key="11">
    <source>
        <dbReference type="PROSITE" id="PS50109"/>
    </source>
</evidence>
<keyword evidence="8" id="KW-0902">Two-component regulatory system</keyword>
<keyword evidence="5" id="KW-0547">Nucleotide-binding</keyword>
<dbReference type="InterPro" id="IPR036097">
    <property type="entry name" value="HisK_dim/P_sf"/>
</dbReference>
<dbReference type="InterPro" id="IPR003661">
    <property type="entry name" value="HisK_dim/P_dom"/>
</dbReference>
<dbReference type="InterPro" id="IPR005467">
    <property type="entry name" value="His_kinase_dom"/>
</dbReference>
<keyword evidence="7" id="KW-0067">ATP-binding</keyword>
<dbReference type="Gene3D" id="3.40.50.2300">
    <property type="match status" value="1"/>
</dbReference>
<dbReference type="NCBIfam" id="TIGR00229">
    <property type="entry name" value="sensory_box"/>
    <property type="match status" value="1"/>
</dbReference>
<dbReference type="InterPro" id="IPR001789">
    <property type="entry name" value="Sig_transdc_resp-reg_receiver"/>
</dbReference>
<dbReference type="SMART" id="SM00388">
    <property type="entry name" value="HisKA"/>
    <property type="match status" value="1"/>
</dbReference>
<dbReference type="InterPro" id="IPR036890">
    <property type="entry name" value="HATPase_C_sf"/>
</dbReference>
<evidence type="ECO:0000313" key="14">
    <source>
        <dbReference type="Proteomes" id="UP000242881"/>
    </source>
</evidence>
<dbReference type="Gene3D" id="3.30.450.20">
    <property type="entry name" value="PAS domain"/>
    <property type="match status" value="1"/>
</dbReference>
<dbReference type="PROSITE" id="PS50109">
    <property type="entry name" value="HIS_KIN"/>
    <property type="match status" value="1"/>
</dbReference>
<dbReference type="AlphaFoldDB" id="A0A2J6WRD1"/>
<evidence type="ECO:0000256" key="2">
    <source>
        <dbReference type="ARBA" id="ARBA00012438"/>
    </source>
</evidence>
<feature type="transmembrane region" description="Helical" evidence="10">
    <location>
        <begin position="6"/>
        <end position="24"/>
    </location>
</feature>
<evidence type="ECO:0000256" key="1">
    <source>
        <dbReference type="ARBA" id="ARBA00000085"/>
    </source>
</evidence>
<dbReference type="SUPFAM" id="SSF47384">
    <property type="entry name" value="Homodimeric domain of signal transducing histidine kinase"/>
    <property type="match status" value="1"/>
</dbReference>
<evidence type="ECO:0000256" key="3">
    <source>
        <dbReference type="ARBA" id="ARBA00022553"/>
    </source>
</evidence>
<dbReference type="InterPro" id="IPR035965">
    <property type="entry name" value="PAS-like_dom_sf"/>
</dbReference>
<dbReference type="Pfam" id="PF00072">
    <property type="entry name" value="Response_reg"/>
    <property type="match status" value="1"/>
</dbReference>
<dbReference type="EMBL" id="PNIN01000009">
    <property type="protein sequence ID" value="PMP72943.1"/>
    <property type="molecule type" value="Genomic_DNA"/>
</dbReference>
<evidence type="ECO:0000256" key="6">
    <source>
        <dbReference type="ARBA" id="ARBA00022777"/>
    </source>
</evidence>
<keyword evidence="4" id="KW-0808">Transferase</keyword>
<evidence type="ECO:0000256" key="10">
    <source>
        <dbReference type="SAM" id="Phobius"/>
    </source>
</evidence>
<comment type="catalytic activity">
    <reaction evidence="1">
        <text>ATP + protein L-histidine = ADP + protein N-phospho-L-histidine.</text>
        <dbReference type="EC" id="2.7.13.3"/>
    </reaction>
</comment>
<gene>
    <name evidence="13" type="ORF">C0187_00560</name>
</gene>
<dbReference type="SMART" id="SM00448">
    <property type="entry name" value="REC"/>
    <property type="match status" value="1"/>
</dbReference>
<keyword evidence="10" id="KW-0812">Transmembrane</keyword>
<reference evidence="13 14" key="1">
    <citation type="submission" date="2018-01" db="EMBL/GenBank/DDBJ databases">
        <title>Metagenomic assembled genomes from two thermal pools in the Uzon Caldera, Kamchatka, Russia.</title>
        <authorList>
            <person name="Wilkins L."/>
            <person name="Ettinger C."/>
        </authorList>
    </citation>
    <scope>NUCLEOTIDE SEQUENCE [LARGE SCALE GENOMIC DNA]</scope>
    <source>
        <strain evidence="13">ZAV-05</strain>
    </source>
</reference>
<protein>
    <recommendedName>
        <fullName evidence="2">histidine kinase</fullName>
        <ecNumber evidence="2">2.7.13.3</ecNumber>
    </recommendedName>
</protein>
<dbReference type="PANTHER" id="PTHR43065">
    <property type="entry name" value="SENSOR HISTIDINE KINASE"/>
    <property type="match status" value="1"/>
</dbReference>
<proteinExistence type="predicted"/>
<evidence type="ECO:0000259" key="12">
    <source>
        <dbReference type="PROSITE" id="PS50110"/>
    </source>
</evidence>
<dbReference type="SUPFAM" id="SSF55874">
    <property type="entry name" value="ATPase domain of HSP90 chaperone/DNA topoisomerase II/histidine kinase"/>
    <property type="match status" value="1"/>
</dbReference>
<dbReference type="GO" id="GO:0005524">
    <property type="term" value="F:ATP binding"/>
    <property type="evidence" value="ECO:0007669"/>
    <property type="project" value="UniProtKB-KW"/>
</dbReference>
<dbReference type="PRINTS" id="PR00344">
    <property type="entry name" value="BCTRLSENSOR"/>
</dbReference>
<dbReference type="Pfam" id="PF00512">
    <property type="entry name" value="HisKA"/>
    <property type="match status" value="1"/>
</dbReference>
<dbReference type="Gene3D" id="3.30.565.10">
    <property type="entry name" value="Histidine kinase-like ATPase, C-terminal domain"/>
    <property type="match status" value="1"/>
</dbReference>
<dbReference type="Pfam" id="PF08447">
    <property type="entry name" value="PAS_3"/>
    <property type="match status" value="1"/>
</dbReference>
<evidence type="ECO:0000256" key="9">
    <source>
        <dbReference type="PROSITE-ProRule" id="PRU00169"/>
    </source>
</evidence>
<dbReference type="InterPro" id="IPR004358">
    <property type="entry name" value="Sig_transdc_His_kin-like_C"/>
</dbReference>
<dbReference type="SMART" id="SM00387">
    <property type="entry name" value="HATPase_c"/>
    <property type="match status" value="1"/>
</dbReference>
<dbReference type="Pfam" id="PF02518">
    <property type="entry name" value="HATPase_c"/>
    <property type="match status" value="1"/>
</dbReference>
<dbReference type="SUPFAM" id="SSF55785">
    <property type="entry name" value="PYP-like sensor domain (PAS domain)"/>
    <property type="match status" value="1"/>
</dbReference>
<evidence type="ECO:0000256" key="8">
    <source>
        <dbReference type="ARBA" id="ARBA00023012"/>
    </source>
</evidence>
<dbReference type="InterPro" id="IPR003594">
    <property type="entry name" value="HATPase_dom"/>
</dbReference>
<feature type="modified residue" description="4-aspartylphosphate" evidence="9">
    <location>
        <position position="775"/>
    </location>
</feature>
<dbReference type="InterPro" id="IPR000014">
    <property type="entry name" value="PAS"/>
</dbReference>
<dbReference type="Gene3D" id="1.10.287.130">
    <property type="match status" value="1"/>
</dbReference>
<name>A0A2J6WRD1_9BACT</name>
<dbReference type="CDD" id="cd00130">
    <property type="entry name" value="PAS"/>
    <property type="match status" value="1"/>
</dbReference>
<feature type="domain" description="Response regulatory" evidence="12">
    <location>
        <begin position="721"/>
        <end position="841"/>
    </location>
</feature>
<feature type="transmembrane region" description="Helical" evidence="10">
    <location>
        <begin position="299"/>
        <end position="321"/>
    </location>
</feature>
<dbReference type="EC" id="2.7.13.3" evidence="2"/>
<dbReference type="Proteomes" id="UP000242881">
    <property type="component" value="Unassembled WGS sequence"/>
</dbReference>
<dbReference type="SUPFAM" id="SSF52172">
    <property type="entry name" value="CheY-like"/>
    <property type="match status" value="1"/>
</dbReference>
<sequence>MRKKVVLYILFFLIFNFSFYLVILHTSEKELNHHNDDLSGKFLLEFNTIVKDFYNLSDFIVDAYLYNKPEILDKLYEAVVENKKTDENRNEIYSKLLPIFQKTILKGYSQIHIIDHRGFSFLRLHLPNIHSDDIKPFRSLIVKALNEKRKIIGLEVERHEIAYRAIYPIFHKCVFLGLLDLALNYDFILDYMNKELNSEYYYIIQSSSVKSMKDEYLKRKYKKLLPNGNFYISTESPKFNHNVIKILNNIVLLPPQNKVYNLPNNLSMILLPIYTFDNNFLGYAIKVEKDTFLSTNKRFRIIITILFSLLSLTVVIFFIIIDRKNEILKKELIENEQNSKKLSEINRLYDIILENSNQIAYDYNMTTGKVKRSGAIEKMLGISSKRFQETDITDFVARLHPEDTAKTYSIIKSYQGDNIRFDVKYRLRKDDGTYLFISDQGVYITIDGEKHIIGTMKDITPIIKYEEAVQNAQRIESIGILAGGIAHDFNNILAGIKNYIELIRITNDPTILDSCLEKTLNALDRAKALANQLLTFSKGGDPLIKVVDIKNIIKTVASFSLTGSSVKLNIDINDDLLNCFADEHQISQVIENLVINARQAMSDKGELFIKAENYKHHKDANSNLLIPEGDYIKISIKDTGHGIPKDHLKKVFEPFFTTKKKGKGLGLAICYNIVKKHNGDIEILSELNKGTTVIIYLPATKEKVDKSVSDIKPMNADGNLKMILMDDEELILDSTSIMLESLGYTVYQCKKGEEVLQKYKELKSSGINVDIIILDITIVGGMGGLDTIKELLKIDKKIKAIVSSGYSDAPVFSQYIDYGFCSALKKPYGLDDLSRAIKECLK</sequence>
<dbReference type="PANTHER" id="PTHR43065:SF46">
    <property type="entry name" value="C4-DICARBOXYLATE TRANSPORT SENSOR PROTEIN DCTB"/>
    <property type="match status" value="1"/>
</dbReference>
<dbReference type="InterPro" id="IPR029150">
    <property type="entry name" value="dCache_3"/>
</dbReference>
<dbReference type="PROSITE" id="PS50110">
    <property type="entry name" value="RESPONSE_REGULATORY"/>
    <property type="match status" value="1"/>
</dbReference>
<dbReference type="InterPro" id="IPR013655">
    <property type="entry name" value="PAS_fold_3"/>
</dbReference>
<dbReference type="Pfam" id="PF14827">
    <property type="entry name" value="dCache_3"/>
    <property type="match status" value="1"/>
</dbReference>
<organism evidence="13 14">
    <name type="scientific">Calditerrivibrio nitroreducens</name>
    <dbReference type="NCBI Taxonomy" id="477976"/>
    <lineage>
        <taxon>Bacteria</taxon>
        <taxon>Pseudomonadati</taxon>
        <taxon>Deferribacterota</taxon>
        <taxon>Deferribacteres</taxon>
        <taxon>Deferribacterales</taxon>
        <taxon>Calditerrivibrionaceae</taxon>
    </lineage>
</organism>
<dbReference type="InterPro" id="IPR011006">
    <property type="entry name" value="CheY-like_superfamily"/>
</dbReference>
<dbReference type="GO" id="GO:0000155">
    <property type="term" value="F:phosphorelay sensor kinase activity"/>
    <property type="evidence" value="ECO:0007669"/>
    <property type="project" value="InterPro"/>
</dbReference>
<evidence type="ECO:0000256" key="4">
    <source>
        <dbReference type="ARBA" id="ARBA00022679"/>
    </source>
</evidence>
<accession>A0A2J6WRD1</accession>
<dbReference type="CDD" id="cd00082">
    <property type="entry name" value="HisKA"/>
    <property type="match status" value="1"/>
</dbReference>